<name>A0A9P6VZJ0_MAUEX</name>
<keyword evidence="4" id="KW-1185">Reference proteome</keyword>
<keyword evidence="2" id="KW-1133">Transmembrane helix</keyword>
<dbReference type="GO" id="GO:0005886">
    <property type="term" value="C:plasma membrane"/>
    <property type="evidence" value="ECO:0007669"/>
    <property type="project" value="InterPro"/>
</dbReference>
<dbReference type="Proteomes" id="UP000750334">
    <property type="component" value="Unassembled WGS sequence"/>
</dbReference>
<dbReference type="OrthoDB" id="2354757at2759"/>
<dbReference type="GO" id="GO:0035838">
    <property type="term" value="C:growing cell tip"/>
    <property type="evidence" value="ECO:0007669"/>
    <property type="project" value="TreeGrafter"/>
</dbReference>
<dbReference type="PANTHER" id="PTHR28013">
    <property type="entry name" value="PROTEIN DCV1-RELATED"/>
    <property type="match status" value="1"/>
</dbReference>
<comment type="caution">
    <text evidence="3">The sequence shown here is derived from an EMBL/GenBank/DDBJ whole genome shotgun (WGS) entry which is preliminary data.</text>
</comment>
<keyword evidence="2" id="KW-0812">Transmembrane</keyword>
<reference evidence="3 4" key="1">
    <citation type="submission" date="2020-11" db="EMBL/GenBank/DDBJ databases">
        <title>Kefir isolates.</title>
        <authorList>
            <person name="Marcisauskas S."/>
            <person name="Kim Y."/>
            <person name="Blasche S."/>
        </authorList>
    </citation>
    <scope>NUCLEOTIDE SEQUENCE [LARGE SCALE GENOMIC DNA]</scope>
    <source>
        <strain evidence="3 4">OG2</strain>
    </source>
</reference>
<proteinExistence type="predicted"/>
<accession>A0A9P6VZJ0</accession>
<dbReference type="InterPro" id="IPR009571">
    <property type="entry name" value="SUR7/Rim9-like_fungi"/>
</dbReference>
<feature type="region of interest" description="Disordered" evidence="1">
    <location>
        <begin position="243"/>
        <end position="277"/>
    </location>
</feature>
<dbReference type="Pfam" id="PF06687">
    <property type="entry name" value="SUR7"/>
    <property type="match status" value="1"/>
</dbReference>
<evidence type="ECO:0008006" key="5">
    <source>
        <dbReference type="Google" id="ProtNLM"/>
    </source>
</evidence>
<feature type="region of interest" description="Disordered" evidence="1">
    <location>
        <begin position="296"/>
        <end position="317"/>
    </location>
</feature>
<organism evidence="3 4">
    <name type="scientific">Maudiozyma exigua</name>
    <name type="common">Yeast</name>
    <name type="synonym">Kazachstania exigua</name>
    <dbReference type="NCBI Taxonomy" id="34358"/>
    <lineage>
        <taxon>Eukaryota</taxon>
        <taxon>Fungi</taxon>
        <taxon>Dikarya</taxon>
        <taxon>Ascomycota</taxon>
        <taxon>Saccharomycotina</taxon>
        <taxon>Saccharomycetes</taxon>
        <taxon>Saccharomycetales</taxon>
        <taxon>Saccharomycetaceae</taxon>
        <taxon>Maudiozyma</taxon>
    </lineage>
</organism>
<feature type="transmembrane region" description="Helical" evidence="2">
    <location>
        <begin position="161"/>
        <end position="183"/>
    </location>
</feature>
<sequence length="521" mass="58595">MPAKSGVYFTIIGLFQFISMAFLIICCVTAPVFKQIGLSKYESITYGVFGYCSDSDGCSKASSNYSPYNLTQDDSSWKLNSNARKTLGSILIIMPIAAGLNFGSFLSSIISAIFAIINNGTQMSAFQFIIDLIFQILAFCSAALMCIVTFLLFYPHITWCSWLLIPAGVLPLISIPLLIMAYMSNGSRSSDEYNDQDEMNITGNQRLLNVEDLYQENPNPNNNITSLDHNVVLPDIEKKTDSFTFTSRSDSDDSSNSDKQGYNIYENENPSHSADNVIDDEQNSKLQQRFSVIDSDTDDQNNKMHRYIPSDSLGSSVYSEKDHYSEIQPKNQNTNNSIMQDFMNHANHQGTIPERDEEGSVITSVSRNGPNRLAAPPSMPYPASNTSANNNNYMNRQRNFPQQQNMPMNMNYIPQQHMPQQQYYMPPPQQQVPTASEMIMQNNPNFLPNGSNRMNPRVQRPQNQNFASRNMMMMNQQNSAVGGGNTHFAPAYKRRINNRANVYQNINGTNNGFGSSAYNFR</sequence>
<protein>
    <recommendedName>
        <fullName evidence="5">PH-response regulator protein palI/RIM9</fullName>
    </recommendedName>
</protein>
<feature type="transmembrane region" description="Helical" evidence="2">
    <location>
        <begin position="90"/>
        <end position="117"/>
    </location>
</feature>
<evidence type="ECO:0000313" key="3">
    <source>
        <dbReference type="EMBL" id="KAG0660384.1"/>
    </source>
</evidence>
<evidence type="ECO:0000256" key="2">
    <source>
        <dbReference type="SAM" id="Phobius"/>
    </source>
</evidence>
<dbReference type="InterPro" id="IPR051380">
    <property type="entry name" value="pH-response_reg_palI/RIM9"/>
</dbReference>
<feature type="transmembrane region" description="Helical" evidence="2">
    <location>
        <begin position="129"/>
        <end position="154"/>
    </location>
</feature>
<dbReference type="AlphaFoldDB" id="A0A9P6VZJ0"/>
<evidence type="ECO:0000256" key="1">
    <source>
        <dbReference type="SAM" id="MobiDB-lite"/>
    </source>
</evidence>
<dbReference type="GO" id="GO:0032153">
    <property type="term" value="C:cell division site"/>
    <property type="evidence" value="ECO:0007669"/>
    <property type="project" value="TreeGrafter"/>
</dbReference>
<feature type="transmembrane region" description="Helical" evidence="2">
    <location>
        <begin position="6"/>
        <end position="33"/>
    </location>
</feature>
<dbReference type="PANTHER" id="PTHR28013:SF8">
    <property type="entry name" value="AEL027WP"/>
    <property type="match status" value="1"/>
</dbReference>
<gene>
    <name evidence="3" type="ORF">C6P45_001589</name>
</gene>
<evidence type="ECO:0000313" key="4">
    <source>
        <dbReference type="Proteomes" id="UP000750334"/>
    </source>
</evidence>
<dbReference type="EMBL" id="PUHR01000176">
    <property type="protein sequence ID" value="KAG0660384.1"/>
    <property type="molecule type" value="Genomic_DNA"/>
</dbReference>
<keyword evidence="2" id="KW-0472">Membrane</keyword>